<dbReference type="Proteomes" id="UP000178179">
    <property type="component" value="Unassembled WGS sequence"/>
</dbReference>
<proteinExistence type="inferred from homology"/>
<name>A0A1G1YV49_9BACT</name>
<evidence type="ECO:0000313" key="4">
    <source>
        <dbReference type="Proteomes" id="UP000178179"/>
    </source>
</evidence>
<protein>
    <recommendedName>
        <fullName evidence="2">Elongation factor P C-terminal domain-containing protein</fullName>
    </recommendedName>
</protein>
<dbReference type="AlphaFoldDB" id="A0A1G1YV49"/>
<dbReference type="GO" id="GO:0003746">
    <property type="term" value="F:translation elongation factor activity"/>
    <property type="evidence" value="ECO:0007669"/>
    <property type="project" value="TreeGrafter"/>
</dbReference>
<dbReference type="InterPro" id="IPR020599">
    <property type="entry name" value="Transl_elong_fac_P/YeiP"/>
</dbReference>
<dbReference type="PANTHER" id="PTHR30053">
    <property type="entry name" value="ELONGATION FACTOR P"/>
    <property type="match status" value="1"/>
</dbReference>
<reference evidence="3 4" key="1">
    <citation type="journal article" date="2016" name="Nat. Commun.">
        <title>Thousands of microbial genomes shed light on interconnected biogeochemical processes in an aquifer system.</title>
        <authorList>
            <person name="Anantharaman K."/>
            <person name="Brown C.T."/>
            <person name="Hug L.A."/>
            <person name="Sharon I."/>
            <person name="Castelle C.J."/>
            <person name="Probst A.J."/>
            <person name="Thomas B.C."/>
            <person name="Singh A."/>
            <person name="Wilkins M.J."/>
            <person name="Karaoz U."/>
            <person name="Brodie E.L."/>
            <person name="Williams K.H."/>
            <person name="Hubbard S.S."/>
            <person name="Banfield J.F."/>
        </authorList>
    </citation>
    <scope>NUCLEOTIDE SEQUENCE [LARGE SCALE GENOMIC DNA]</scope>
</reference>
<dbReference type="InterPro" id="IPR015365">
    <property type="entry name" value="Elong-fact-P_C"/>
</dbReference>
<dbReference type="Gene3D" id="2.40.50.140">
    <property type="entry name" value="Nucleic acid-binding proteins"/>
    <property type="match status" value="1"/>
</dbReference>
<feature type="domain" description="Elongation factor P C-terminal" evidence="2">
    <location>
        <begin position="21"/>
        <end position="76"/>
    </location>
</feature>
<dbReference type="SMART" id="SM00841">
    <property type="entry name" value="Elong-fact-P_C"/>
    <property type="match status" value="1"/>
</dbReference>
<sequence>MVVRAIKFNGEIINIEVPIKAEYRVVEAPPNVRGNTAQSGTKQVVIETGVKVSTPMFVEIGDVIRINTETGEYVERV</sequence>
<evidence type="ECO:0000313" key="3">
    <source>
        <dbReference type="EMBL" id="OGY56242.1"/>
    </source>
</evidence>
<dbReference type="SUPFAM" id="SSF50249">
    <property type="entry name" value="Nucleic acid-binding proteins"/>
    <property type="match status" value="1"/>
</dbReference>
<comment type="caution">
    <text evidence="3">The sequence shown here is derived from an EMBL/GenBank/DDBJ whole genome shotgun (WGS) entry which is preliminary data.</text>
</comment>
<comment type="similarity">
    <text evidence="1">Belongs to the elongation factor P family.</text>
</comment>
<dbReference type="InterPro" id="IPR012340">
    <property type="entry name" value="NA-bd_OB-fold"/>
</dbReference>
<dbReference type="GO" id="GO:0005829">
    <property type="term" value="C:cytosol"/>
    <property type="evidence" value="ECO:0007669"/>
    <property type="project" value="UniProtKB-ARBA"/>
</dbReference>
<dbReference type="GO" id="GO:0043043">
    <property type="term" value="P:peptide biosynthetic process"/>
    <property type="evidence" value="ECO:0007669"/>
    <property type="project" value="InterPro"/>
</dbReference>
<dbReference type="PANTHER" id="PTHR30053:SF12">
    <property type="entry name" value="ELONGATION FACTOR P (EF-P) FAMILY PROTEIN"/>
    <property type="match status" value="1"/>
</dbReference>
<evidence type="ECO:0000259" key="2">
    <source>
        <dbReference type="SMART" id="SM00841"/>
    </source>
</evidence>
<dbReference type="EMBL" id="MHIS01000019">
    <property type="protein sequence ID" value="OGY56242.1"/>
    <property type="molecule type" value="Genomic_DNA"/>
</dbReference>
<dbReference type="FunFam" id="2.40.50.140:FF:000004">
    <property type="entry name" value="Elongation factor P"/>
    <property type="match status" value="1"/>
</dbReference>
<organism evidence="3 4">
    <name type="scientific">Candidatus Colwellbacteria bacterium GWA2_46_10</name>
    <dbReference type="NCBI Taxonomy" id="1797684"/>
    <lineage>
        <taxon>Bacteria</taxon>
        <taxon>Candidatus Colwelliibacteriota</taxon>
    </lineage>
</organism>
<dbReference type="Pfam" id="PF09285">
    <property type="entry name" value="Elong-fact-P_C"/>
    <property type="match status" value="1"/>
</dbReference>
<evidence type="ECO:0000256" key="1">
    <source>
        <dbReference type="ARBA" id="ARBA00009479"/>
    </source>
</evidence>
<gene>
    <name evidence="3" type="ORF">A2119_00390</name>
</gene>
<accession>A0A1G1YV49</accession>